<sequence length="84" mass="9772">MSDLLFPQRLYYKITTPMTELVTKTVYRHQLHSEVTIENIFREYAVYDTGTGDGSVPGAWYVKYSANDNEVYIEPVTEFIDAIR</sequence>
<evidence type="ECO:0000313" key="2">
    <source>
        <dbReference type="Proteomes" id="UP000199112"/>
    </source>
</evidence>
<dbReference type="Proteomes" id="UP000199112">
    <property type="component" value="Unassembled WGS sequence"/>
</dbReference>
<evidence type="ECO:0000313" key="1">
    <source>
        <dbReference type="EMBL" id="SEH11549.1"/>
    </source>
</evidence>
<protein>
    <submittedName>
        <fullName evidence="1">Uncharacterized protein</fullName>
    </submittedName>
</protein>
<dbReference type="AlphaFoldDB" id="A0A1H6FL09"/>
<proteinExistence type="predicted"/>
<dbReference type="EMBL" id="FNWL01000001">
    <property type="protein sequence ID" value="SEH11549.1"/>
    <property type="molecule type" value="Genomic_DNA"/>
</dbReference>
<gene>
    <name evidence="1" type="ORF">SAMN04487967_0404</name>
</gene>
<keyword evidence="2" id="KW-1185">Reference proteome</keyword>
<accession>A0A1H6FL09</accession>
<reference evidence="2" key="1">
    <citation type="submission" date="2016-10" db="EMBL/GenBank/DDBJ databases">
        <authorList>
            <person name="Varghese N."/>
            <person name="Submissions S."/>
        </authorList>
    </citation>
    <scope>NUCLEOTIDE SEQUENCE [LARGE SCALE GENOMIC DNA]</scope>
    <source>
        <strain evidence="2">CGMCC 1.8981</strain>
    </source>
</reference>
<organism evidence="1 2">
    <name type="scientific">Natronorubrum sediminis</name>
    <dbReference type="NCBI Taxonomy" id="640943"/>
    <lineage>
        <taxon>Archaea</taxon>
        <taxon>Methanobacteriati</taxon>
        <taxon>Methanobacteriota</taxon>
        <taxon>Stenosarchaea group</taxon>
        <taxon>Halobacteria</taxon>
        <taxon>Halobacteriales</taxon>
        <taxon>Natrialbaceae</taxon>
        <taxon>Natronorubrum</taxon>
    </lineage>
</organism>
<name>A0A1H6FL09_9EURY</name>
<dbReference type="RefSeq" id="WP_090504431.1">
    <property type="nucleotide sequence ID" value="NZ_FNWL01000001.1"/>
</dbReference>